<keyword evidence="2 8" id="KW-0349">Heme</keyword>
<keyword evidence="5 8" id="KW-0408">Iron</keyword>
<evidence type="ECO:0000256" key="3">
    <source>
        <dbReference type="ARBA" id="ARBA00022723"/>
    </source>
</evidence>
<keyword evidence="3 8" id="KW-0479">Metal-binding</keyword>
<keyword evidence="6 8" id="KW-0503">Monooxygenase</keyword>
<dbReference type="PANTHER" id="PTHR46696:SF1">
    <property type="entry name" value="CYTOCHROME P450 YJIB-RELATED"/>
    <property type="match status" value="1"/>
</dbReference>
<dbReference type="FunFam" id="1.10.630.10:FF:000018">
    <property type="entry name" value="Cytochrome P450 monooxygenase"/>
    <property type="match status" value="1"/>
</dbReference>
<dbReference type="EMBL" id="QFYP01000001">
    <property type="protein sequence ID" value="RAK58357.1"/>
    <property type="molecule type" value="Genomic_DNA"/>
</dbReference>
<dbReference type="PRINTS" id="PR00385">
    <property type="entry name" value="P450"/>
</dbReference>
<evidence type="ECO:0000256" key="1">
    <source>
        <dbReference type="ARBA" id="ARBA00010617"/>
    </source>
</evidence>
<keyword evidence="10" id="KW-1185">Reference proteome</keyword>
<dbReference type="Gene3D" id="1.10.630.10">
    <property type="entry name" value="Cytochrome P450"/>
    <property type="match status" value="1"/>
</dbReference>
<dbReference type="OrthoDB" id="9801155at2"/>
<dbReference type="SUPFAM" id="SSF48264">
    <property type="entry name" value="Cytochrome P450"/>
    <property type="match status" value="1"/>
</dbReference>
<evidence type="ECO:0000313" key="10">
    <source>
        <dbReference type="Proteomes" id="UP000249842"/>
    </source>
</evidence>
<sequence length="418" mass="47778">MADGNIAQLKNAREQAYSTPLEDLNPAQPELFQADTMWPIFERLRKEAPVHYTREHEFGPYWSITKYNDIMAIDTNHQVFSSEGGITIAEQTQGEGPLPMFIAMDPPKHDAQRKTVSPAVSPMNLQVMEPLIRERAAKILDSLPIGEEFDWVDKVSKELTGMTLATLFGMPQEDRRQLIYWSDVVTAAPGQGLVDTIEQKMAIFVEYHAYFTKLWNERVNTDPTGDLVSMLAHGEATRNMEPREYFGNIVLLTVGGNDTTRNTISGSVLALNQNPDQYKKLRENPGLIPSMVSETIRWQTPLAHMRRRALQDFEFQGKTIRKGDKVIMWYVSGNRDDEVIENPNAYIIDRERPRTHISFGFGIHRCVGNRLAELQLKIIWEEILKRFPTIEVVGEPKRVYSTFVKGYETLPVVIPTRN</sequence>
<comment type="caution">
    <text evidence="9">The sequence shown here is derived from an EMBL/GenBank/DDBJ whole genome shotgun (WGS) entry which is preliminary data.</text>
</comment>
<dbReference type="AlphaFoldDB" id="A0A328AUQ3"/>
<comment type="function">
    <text evidence="7">Cytochromes P450 are a group of heme-thiolate monooxygenases. They oxidize a variety of structurally unrelated compounds, including steroids, fatty acids, and xenobiotics.</text>
</comment>
<evidence type="ECO:0000256" key="7">
    <source>
        <dbReference type="ARBA" id="ARBA00043906"/>
    </source>
</evidence>
<dbReference type="CDD" id="cd11033">
    <property type="entry name" value="CYP142-like"/>
    <property type="match status" value="1"/>
</dbReference>
<evidence type="ECO:0000256" key="5">
    <source>
        <dbReference type="ARBA" id="ARBA00023004"/>
    </source>
</evidence>
<dbReference type="GO" id="GO:0004497">
    <property type="term" value="F:monooxygenase activity"/>
    <property type="evidence" value="ECO:0007669"/>
    <property type="project" value="UniProtKB-KW"/>
</dbReference>
<dbReference type="InterPro" id="IPR001128">
    <property type="entry name" value="Cyt_P450"/>
</dbReference>
<evidence type="ECO:0000313" key="9">
    <source>
        <dbReference type="EMBL" id="RAK58357.1"/>
    </source>
</evidence>
<comment type="similarity">
    <text evidence="1 8">Belongs to the cytochrome P450 family.</text>
</comment>
<dbReference type="PANTHER" id="PTHR46696">
    <property type="entry name" value="P450, PUTATIVE (EUROFUNG)-RELATED"/>
    <property type="match status" value="1"/>
</dbReference>
<dbReference type="InterPro" id="IPR017972">
    <property type="entry name" value="Cyt_P450_CS"/>
</dbReference>
<keyword evidence="4 8" id="KW-0560">Oxidoreductase</keyword>
<dbReference type="InterPro" id="IPR002397">
    <property type="entry name" value="Cyt_P450_B"/>
</dbReference>
<dbReference type="GO" id="GO:0020037">
    <property type="term" value="F:heme binding"/>
    <property type="evidence" value="ECO:0007669"/>
    <property type="project" value="InterPro"/>
</dbReference>
<dbReference type="PROSITE" id="PS00086">
    <property type="entry name" value="CYTOCHROME_P450"/>
    <property type="match status" value="1"/>
</dbReference>
<name>A0A328AUQ3_9CAUL</name>
<evidence type="ECO:0000256" key="4">
    <source>
        <dbReference type="ARBA" id="ARBA00023002"/>
    </source>
</evidence>
<dbReference type="Proteomes" id="UP000249842">
    <property type="component" value="Unassembled WGS sequence"/>
</dbReference>
<dbReference type="PRINTS" id="PR00359">
    <property type="entry name" value="BP450"/>
</dbReference>
<accession>A0A328AUQ3</accession>
<protein>
    <submittedName>
        <fullName evidence="9">Cytochrome P450</fullName>
    </submittedName>
</protein>
<dbReference type="InterPro" id="IPR036396">
    <property type="entry name" value="Cyt_P450_sf"/>
</dbReference>
<evidence type="ECO:0000256" key="8">
    <source>
        <dbReference type="RuleBase" id="RU000461"/>
    </source>
</evidence>
<proteinExistence type="inferred from homology"/>
<reference evidence="10" key="1">
    <citation type="submission" date="2018-05" db="EMBL/GenBank/DDBJ databases">
        <authorList>
            <person name="Li X."/>
        </authorList>
    </citation>
    <scope>NUCLEOTIDE SEQUENCE [LARGE SCALE GENOMIC DNA]</scope>
    <source>
        <strain evidence="10">HKS-05</strain>
    </source>
</reference>
<gene>
    <name evidence="9" type="ORF">DJ021_00300</name>
</gene>
<dbReference type="RefSeq" id="WP_111455629.1">
    <property type="nucleotide sequence ID" value="NZ_QFYP01000001.1"/>
</dbReference>
<evidence type="ECO:0000256" key="2">
    <source>
        <dbReference type="ARBA" id="ARBA00022617"/>
    </source>
</evidence>
<dbReference type="Pfam" id="PF00067">
    <property type="entry name" value="p450"/>
    <property type="match status" value="1"/>
</dbReference>
<dbReference type="GO" id="GO:0005506">
    <property type="term" value="F:iron ion binding"/>
    <property type="evidence" value="ECO:0007669"/>
    <property type="project" value="InterPro"/>
</dbReference>
<evidence type="ECO:0000256" key="6">
    <source>
        <dbReference type="ARBA" id="ARBA00023033"/>
    </source>
</evidence>
<dbReference type="GO" id="GO:0016705">
    <property type="term" value="F:oxidoreductase activity, acting on paired donors, with incorporation or reduction of molecular oxygen"/>
    <property type="evidence" value="ECO:0007669"/>
    <property type="project" value="InterPro"/>
</dbReference>
<organism evidence="9 10">
    <name type="scientific">Phenylobacterium hankyongense</name>
    <dbReference type="NCBI Taxonomy" id="1813876"/>
    <lineage>
        <taxon>Bacteria</taxon>
        <taxon>Pseudomonadati</taxon>
        <taxon>Pseudomonadota</taxon>
        <taxon>Alphaproteobacteria</taxon>
        <taxon>Caulobacterales</taxon>
        <taxon>Caulobacteraceae</taxon>
        <taxon>Phenylobacterium</taxon>
    </lineage>
</organism>